<keyword evidence="3" id="KW-1185">Reference proteome</keyword>
<reference evidence="2 3" key="1">
    <citation type="submission" date="2016-04" db="EMBL/GenBank/DDBJ databases">
        <title>Draft genome sequence of freshwater magnetotactic bacteria Magnetospirillum marisnigri SP-1 and Magnetospirillum moscoviense BB-1.</title>
        <authorList>
            <person name="Koziaeva V."/>
            <person name="Dziuba M.V."/>
            <person name="Ivanov T.M."/>
            <person name="Kuznetsov B."/>
            <person name="Grouzdev D.S."/>
        </authorList>
    </citation>
    <scope>NUCLEOTIDE SEQUENCE [LARGE SCALE GENOMIC DNA]</scope>
    <source>
        <strain evidence="2 3">BB-1</strain>
    </source>
</reference>
<dbReference type="Pfam" id="PF00106">
    <property type="entry name" value="adh_short"/>
    <property type="match status" value="1"/>
</dbReference>
<dbReference type="PRINTS" id="PR00080">
    <property type="entry name" value="SDRFAMILY"/>
</dbReference>
<evidence type="ECO:0000256" key="1">
    <source>
        <dbReference type="RuleBase" id="RU000363"/>
    </source>
</evidence>
<dbReference type="PANTHER" id="PTHR45458:SF1">
    <property type="entry name" value="SHORT CHAIN DEHYDROGENASE"/>
    <property type="match status" value="1"/>
</dbReference>
<name>A0A178ME34_9PROT</name>
<proteinExistence type="inferred from homology"/>
<dbReference type="InterPro" id="IPR036291">
    <property type="entry name" value="NAD(P)-bd_dom_sf"/>
</dbReference>
<accession>A0A178ME34</accession>
<dbReference type="EMBL" id="LWQU01000170">
    <property type="protein sequence ID" value="OAN47042.1"/>
    <property type="molecule type" value="Genomic_DNA"/>
</dbReference>
<protein>
    <submittedName>
        <fullName evidence="2">Short-chain dehydrogenase</fullName>
    </submittedName>
</protein>
<dbReference type="SUPFAM" id="SSF51735">
    <property type="entry name" value="NAD(P)-binding Rossmann-fold domains"/>
    <property type="match status" value="1"/>
</dbReference>
<dbReference type="GO" id="GO:0016616">
    <property type="term" value="F:oxidoreductase activity, acting on the CH-OH group of donors, NAD or NADP as acceptor"/>
    <property type="evidence" value="ECO:0007669"/>
    <property type="project" value="TreeGrafter"/>
</dbReference>
<dbReference type="Proteomes" id="UP000078543">
    <property type="component" value="Unassembled WGS sequence"/>
</dbReference>
<dbReference type="CDD" id="cd05325">
    <property type="entry name" value="carb_red_sniffer_like_SDR_c"/>
    <property type="match status" value="1"/>
</dbReference>
<comment type="caution">
    <text evidence="2">The sequence shown here is derived from an EMBL/GenBank/DDBJ whole genome shotgun (WGS) entry which is preliminary data.</text>
</comment>
<gene>
    <name evidence="2" type="ORF">A6A05_15910</name>
</gene>
<evidence type="ECO:0000313" key="2">
    <source>
        <dbReference type="EMBL" id="OAN47042.1"/>
    </source>
</evidence>
<dbReference type="STRING" id="1437059.A6A05_15910"/>
<dbReference type="Gene3D" id="3.40.50.720">
    <property type="entry name" value="NAD(P)-binding Rossmann-like Domain"/>
    <property type="match status" value="1"/>
</dbReference>
<dbReference type="InterPro" id="IPR002347">
    <property type="entry name" value="SDR_fam"/>
</dbReference>
<dbReference type="RefSeq" id="WP_068503568.1">
    <property type="nucleotide sequence ID" value="NZ_LWQU01000170.1"/>
</dbReference>
<dbReference type="OrthoDB" id="9785826at2"/>
<evidence type="ECO:0000313" key="3">
    <source>
        <dbReference type="Proteomes" id="UP000078543"/>
    </source>
</evidence>
<comment type="similarity">
    <text evidence="1">Belongs to the short-chain dehydrogenases/reductases (SDR) family.</text>
</comment>
<dbReference type="PANTHER" id="PTHR45458">
    <property type="entry name" value="SHORT-CHAIN DEHYDROGENASE/REDUCTASE SDR"/>
    <property type="match status" value="1"/>
</dbReference>
<dbReference type="PRINTS" id="PR00081">
    <property type="entry name" value="GDHRDH"/>
</dbReference>
<sequence length="222" mass="23120">MPTILITGANRGLGLEFVRQYAKDGWRVLATVRDPLSGRAASDSGAEVYVADITDEASIRRLKASLAGTAIDVLLNNAGIYGENQEFGGIDVEGFLRVVRTNTVAPLKMAEAFADQLCGPKIIAALSSKMGSMADNTSGGAYAYRASKAALNMVIKGLSVDLAASGVIALALSPGWVRTDMGGPTAPLDAQTAVAGMRSVIGGATLKDNGKFLHYDGTELPW</sequence>
<dbReference type="InterPro" id="IPR052184">
    <property type="entry name" value="SDR_enzymes"/>
</dbReference>
<dbReference type="AlphaFoldDB" id="A0A178ME34"/>
<organism evidence="2 3">
    <name type="scientific">Magnetospirillum moscoviense</name>
    <dbReference type="NCBI Taxonomy" id="1437059"/>
    <lineage>
        <taxon>Bacteria</taxon>
        <taxon>Pseudomonadati</taxon>
        <taxon>Pseudomonadota</taxon>
        <taxon>Alphaproteobacteria</taxon>
        <taxon>Rhodospirillales</taxon>
        <taxon>Rhodospirillaceae</taxon>
        <taxon>Magnetospirillum</taxon>
    </lineage>
</organism>